<dbReference type="GO" id="GO:0022857">
    <property type="term" value="F:transmembrane transporter activity"/>
    <property type="evidence" value="ECO:0007669"/>
    <property type="project" value="InterPro"/>
</dbReference>
<dbReference type="Pfam" id="PF01032">
    <property type="entry name" value="FecCD"/>
    <property type="match status" value="1"/>
</dbReference>
<evidence type="ECO:0000256" key="6">
    <source>
        <dbReference type="ARBA" id="ARBA00022989"/>
    </source>
</evidence>
<dbReference type="EMBL" id="FRCP01000014">
    <property type="protein sequence ID" value="SHM67662.1"/>
    <property type="molecule type" value="Genomic_DNA"/>
</dbReference>
<dbReference type="RefSeq" id="WP_170865502.1">
    <property type="nucleotide sequence ID" value="NZ_FRCP01000014.1"/>
</dbReference>
<dbReference type="AlphaFoldDB" id="A0A1M7KQ86"/>
<dbReference type="PANTHER" id="PTHR30472:SF19">
    <property type="entry name" value="PETROBACTIN IMPORT SYSTEM PERMEASE PROTEIN YCLO"/>
    <property type="match status" value="1"/>
</dbReference>
<accession>A0A1M7KQ86</accession>
<keyword evidence="3" id="KW-0813">Transport</keyword>
<keyword evidence="5 8" id="KW-0812">Transmembrane</keyword>
<dbReference type="GO" id="GO:0005886">
    <property type="term" value="C:plasma membrane"/>
    <property type="evidence" value="ECO:0007669"/>
    <property type="project" value="UniProtKB-SubCell"/>
</dbReference>
<evidence type="ECO:0000256" key="2">
    <source>
        <dbReference type="ARBA" id="ARBA00007935"/>
    </source>
</evidence>
<feature type="transmembrane region" description="Helical" evidence="8">
    <location>
        <begin position="273"/>
        <end position="293"/>
    </location>
</feature>
<sequence length="325" mass="36036">MLDKLTDRKRKTKLAILILVFMTLCFAAIFLFVGLTEKNIHFYLPRRLERVGAVLLVSYCIGSSSVVFQTITNNRILTPSVMGLDSLYMFIQTVVVFFFGSRQIAMMTGQVNFLISVGAMVFASWVLFFLLFKGEGKNVYFLVLAGMILGSFFSGLSTFMQVLLDPNEFLVLQGKMFASFSNINNDLLGLCVLIVGICILITIKDYSSLDVLSLGVDHGINLGISYKGLVLRNLMVISVLISVSTVLVGPITFLGILLVSLARQIVPTYKHSILITVSTLLGCLSLLGGLLMIERIFKYETTISVVINFVGGIYFIYLMLKESKK</sequence>
<feature type="transmembrane region" description="Helical" evidence="8">
    <location>
        <begin position="299"/>
        <end position="320"/>
    </location>
</feature>
<evidence type="ECO:0000313" key="9">
    <source>
        <dbReference type="EMBL" id="SHM67662.1"/>
    </source>
</evidence>
<dbReference type="CDD" id="cd06550">
    <property type="entry name" value="TM_ABC_iron-siderophores_like"/>
    <property type="match status" value="1"/>
</dbReference>
<feature type="transmembrane region" description="Helical" evidence="8">
    <location>
        <begin position="80"/>
        <end position="99"/>
    </location>
</feature>
<evidence type="ECO:0000256" key="4">
    <source>
        <dbReference type="ARBA" id="ARBA00022475"/>
    </source>
</evidence>
<reference evidence="9 10" key="1">
    <citation type="submission" date="2016-11" db="EMBL/GenBank/DDBJ databases">
        <authorList>
            <person name="Jaros S."/>
            <person name="Januszkiewicz K."/>
            <person name="Wedrychowicz H."/>
        </authorList>
    </citation>
    <scope>NUCLEOTIDE SEQUENCE [LARGE SCALE GENOMIC DNA]</scope>
    <source>
        <strain evidence="9 10">DSM 15930</strain>
    </source>
</reference>
<feature type="transmembrane region" description="Helical" evidence="8">
    <location>
        <begin position="111"/>
        <end position="132"/>
    </location>
</feature>
<dbReference type="InterPro" id="IPR000522">
    <property type="entry name" value="ABC_transptr_permease_BtuC"/>
</dbReference>
<comment type="subcellular location">
    <subcellularLocation>
        <location evidence="1">Cell membrane</location>
        <topology evidence="1">Multi-pass membrane protein</topology>
    </subcellularLocation>
</comment>
<name>A0A1M7KQ86_9FIRM</name>
<protein>
    <submittedName>
        <fullName evidence="9">Iron complex transport system permease protein</fullName>
    </submittedName>
</protein>
<feature type="transmembrane region" description="Helical" evidence="8">
    <location>
        <begin position="234"/>
        <end position="261"/>
    </location>
</feature>
<dbReference type="Gene3D" id="1.10.3470.10">
    <property type="entry name" value="ABC transporter involved in vitamin B12 uptake, BtuC"/>
    <property type="match status" value="1"/>
</dbReference>
<evidence type="ECO:0000256" key="3">
    <source>
        <dbReference type="ARBA" id="ARBA00022448"/>
    </source>
</evidence>
<dbReference type="InterPro" id="IPR037294">
    <property type="entry name" value="ABC_BtuC-like"/>
</dbReference>
<dbReference type="SUPFAM" id="SSF81345">
    <property type="entry name" value="ABC transporter involved in vitamin B12 uptake, BtuC"/>
    <property type="match status" value="1"/>
</dbReference>
<dbReference type="GO" id="GO:0033214">
    <property type="term" value="P:siderophore-iron import into cell"/>
    <property type="evidence" value="ECO:0007669"/>
    <property type="project" value="TreeGrafter"/>
</dbReference>
<feature type="transmembrane region" description="Helical" evidence="8">
    <location>
        <begin position="138"/>
        <end position="164"/>
    </location>
</feature>
<proteinExistence type="inferred from homology"/>
<evidence type="ECO:0000256" key="5">
    <source>
        <dbReference type="ARBA" id="ARBA00022692"/>
    </source>
</evidence>
<gene>
    <name evidence="9" type="ORF">SAMN02746066_02885</name>
</gene>
<evidence type="ECO:0000256" key="1">
    <source>
        <dbReference type="ARBA" id="ARBA00004651"/>
    </source>
</evidence>
<dbReference type="Proteomes" id="UP000184038">
    <property type="component" value="Unassembled WGS sequence"/>
</dbReference>
<feature type="transmembrane region" description="Helical" evidence="8">
    <location>
        <begin position="48"/>
        <end position="68"/>
    </location>
</feature>
<keyword evidence="7 8" id="KW-0472">Membrane</keyword>
<feature type="transmembrane region" description="Helical" evidence="8">
    <location>
        <begin position="14"/>
        <end position="36"/>
    </location>
</feature>
<organism evidence="9 10">
    <name type="scientific">Anaerosporobacter mobilis DSM 15930</name>
    <dbReference type="NCBI Taxonomy" id="1120996"/>
    <lineage>
        <taxon>Bacteria</taxon>
        <taxon>Bacillati</taxon>
        <taxon>Bacillota</taxon>
        <taxon>Clostridia</taxon>
        <taxon>Lachnospirales</taxon>
        <taxon>Lachnospiraceae</taxon>
        <taxon>Anaerosporobacter</taxon>
    </lineage>
</organism>
<evidence type="ECO:0000313" key="10">
    <source>
        <dbReference type="Proteomes" id="UP000184038"/>
    </source>
</evidence>
<comment type="similarity">
    <text evidence="2">Belongs to the binding-protein-dependent transport system permease family. FecCD subfamily.</text>
</comment>
<feature type="transmembrane region" description="Helical" evidence="8">
    <location>
        <begin position="185"/>
        <end position="203"/>
    </location>
</feature>
<evidence type="ECO:0000256" key="7">
    <source>
        <dbReference type="ARBA" id="ARBA00023136"/>
    </source>
</evidence>
<dbReference type="STRING" id="1120996.SAMN02746066_02885"/>
<evidence type="ECO:0000256" key="8">
    <source>
        <dbReference type="SAM" id="Phobius"/>
    </source>
</evidence>
<dbReference type="PANTHER" id="PTHR30472">
    <property type="entry name" value="FERRIC ENTEROBACTIN TRANSPORT SYSTEM PERMEASE PROTEIN"/>
    <property type="match status" value="1"/>
</dbReference>
<keyword evidence="6 8" id="KW-1133">Transmembrane helix</keyword>
<keyword evidence="10" id="KW-1185">Reference proteome</keyword>
<keyword evidence="4" id="KW-1003">Cell membrane</keyword>